<evidence type="ECO:0000313" key="3">
    <source>
        <dbReference type="EMBL" id="OIW35176.1"/>
    </source>
</evidence>
<feature type="compositionally biased region" description="Basic and acidic residues" evidence="1">
    <location>
        <begin position="315"/>
        <end position="334"/>
    </location>
</feature>
<accession>A0A1J7JYF9</accession>
<dbReference type="PANTHER" id="PTHR40370">
    <property type="entry name" value="EXPRESSED PROTEIN"/>
    <property type="match status" value="1"/>
</dbReference>
<sequence>MSTDPSFGPLIRLWGIKRAQLPPPTATPDLLTPFLAALLREALPFIDSVSPKSPSSVPSPSPSPSPSPWKPKSTKSFPTSTAPIRLLERRIPARLLAPAAAATLSPKPPLADEEVWACRLSVHEDAAADGTASWAEFREAMKEAHAESEEAFTPTVVAARRAVSWDCGAVAPVAVAGEKWGRFTLCIEEMRHAVGRPVLKDRVFAVLQMSASLVKEGGGEGEEFVVVSVTVSDFGEAPEAELARRGDVVVASYASVERVRKVEGEGEGGKIEWIMATASDARGVLPMWVQTRAVPGQIAKDVGLFLGWVREGRRKGEATGREGEDGEDGRHRAVDASAHGSVVAREQKALRKGMGSAGTSLQ</sequence>
<dbReference type="PANTHER" id="PTHR40370:SF1">
    <property type="entry name" value="DUF3074 DOMAIN-CONTAINING PROTEIN"/>
    <property type="match status" value="1"/>
</dbReference>
<organism evidence="3 4">
    <name type="scientific">Coniochaeta ligniaria NRRL 30616</name>
    <dbReference type="NCBI Taxonomy" id="1408157"/>
    <lineage>
        <taxon>Eukaryota</taxon>
        <taxon>Fungi</taxon>
        <taxon>Dikarya</taxon>
        <taxon>Ascomycota</taxon>
        <taxon>Pezizomycotina</taxon>
        <taxon>Sordariomycetes</taxon>
        <taxon>Sordariomycetidae</taxon>
        <taxon>Coniochaetales</taxon>
        <taxon>Coniochaetaceae</taxon>
        <taxon>Coniochaeta</taxon>
    </lineage>
</organism>
<evidence type="ECO:0000259" key="2">
    <source>
        <dbReference type="Pfam" id="PF11274"/>
    </source>
</evidence>
<feature type="compositionally biased region" description="Low complexity" evidence="1">
    <location>
        <begin position="70"/>
        <end position="79"/>
    </location>
</feature>
<feature type="compositionally biased region" description="Pro residues" evidence="1">
    <location>
        <begin position="57"/>
        <end position="69"/>
    </location>
</feature>
<reference evidence="3 4" key="1">
    <citation type="submission" date="2016-10" db="EMBL/GenBank/DDBJ databases">
        <title>Draft genome sequence of Coniochaeta ligniaria NRRL30616, a lignocellulolytic fungus for bioabatement of inhibitors in plant biomass hydrolysates.</title>
        <authorList>
            <consortium name="DOE Joint Genome Institute"/>
            <person name="Jimenez D.J."/>
            <person name="Hector R.E."/>
            <person name="Riley R."/>
            <person name="Sun H."/>
            <person name="Grigoriev I.V."/>
            <person name="Van Elsas J.D."/>
            <person name="Nichols N.N."/>
        </authorList>
    </citation>
    <scope>NUCLEOTIDE SEQUENCE [LARGE SCALE GENOMIC DNA]</scope>
    <source>
        <strain evidence="3 4">NRRL 30616</strain>
    </source>
</reference>
<dbReference type="AlphaFoldDB" id="A0A1J7JYF9"/>
<feature type="domain" description="DUF3074" evidence="2">
    <location>
        <begin position="116"/>
        <end position="309"/>
    </location>
</feature>
<dbReference type="InterPro" id="IPR024500">
    <property type="entry name" value="DUF3074"/>
</dbReference>
<dbReference type="InParanoid" id="A0A1J7JYF9"/>
<dbReference type="Pfam" id="PF11274">
    <property type="entry name" value="DUF3074"/>
    <property type="match status" value="1"/>
</dbReference>
<gene>
    <name evidence="3" type="ORF">CONLIGDRAFT_45099</name>
</gene>
<evidence type="ECO:0000256" key="1">
    <source>
        <dbReference type="SAM" id="MobiDB-lite"/>
    </source>
</evidence>
<dbReference type="EMBL" id="KV875093">
    <property type="protein sequence ID" value="OIW35176.1"/>
    <property type="molecule type" value="Genomic_DNA"/>
</dbReference>
<feature type="region of interest" description="Disordered" evidence="1">
    <location>
        <begin position="315"/>
        <end position="362"/>
    </location>
</feature>
<keyword evidence="4" id="KW-1185">Reference proteome</keyword>
<proteinExistence type="predicted"/>
<dbReference type="OrthoDB" id="6423603at2759"/>
<feature type="region of interest" description="Disordered" evidence="1">
    <location>
        <begin position="49"/>
        <end position="79"/>
    </location>
</feature>
<dbReference type="Proteomes" id="UP000182658">
    <property type="component" value="Unassembled WGS sequence"/>
</dbReference>
<protein>
    <recommendedName>
        <fullName evidence="2">DUF3074 domain-containing protein</fullName>
    </recommendedName>
</protein>
<evidence type="ECO:0000313" key="4">
    <source>
        <dbReference type="Proteomes" id="UP000182658"/>
    </source>
</evidence>
<name>A0A1J7JYF9_9PEZI</name>